<evidence type="ECO:0000313" key="1">
    <source>
        <dbReference type="Proteomes" id="UP000887565"/>
    </source>
</evidence>
<keyword evidence="1" id="KW-1185">Reference proteome</keyword>
<protein>
    <submittedName>
        <fullName evidence="2">Uncharacterized protein</fullName>
    </submittedName>
</protein>
<proteinExistence type="predicted"/>
<dbReference type="WBParaSite" id="nRc.2.0.1.t25702-RA">
    <property type="protein sequence ID" value="nRc.2.0.1.t25702-RA"/>
    <property type="gene ID" value="nRc.2.0.1.g25702"/>
</dbReference>
<sequence length="108" mass="12728">MMQFSVLGNEGEKLYENGPKNTPSKYDMRLIYNLPFPTERNEMKSTECNRTKRKFSFRSVGDYRWPFPAKLQLSFPIKIVVVPVIINLRKRTTAEAHLEEMFYSKKSS</sequence>
<dbReference type="Proteomes" id="UP000887565">
    <property type="component" value="Unplaced"/>
</dbReference>
<reference evidence="2" key="1">
    <citation type="submission" date="2022-11" db="UniProtKB">
        <authorList>
            <consortium name="WormBaseParasite"/>
        </authorList>
    </citation>
    <scope>IDENTIFICATION</scope>
</reference>
<accession>A0A915JHY5</accession>
<dbReference type="AlphaFoldDB" id="A0A915JHY5"/>
<name>A0A915JHY5_ROMCU</name>
<organism evidence="1 2">
    <name type="scientific">Romanomermis culicivorax</name>
    <name type="common">Nematode worm</name>
    <dbReference type="NCBI Taxonomy" id="13658"/>
    <lineage>
        <taxon>Eukaryota</taxon>
        <taxon>Metazoa</taxon>
        <taxon>Ecdysozoa</taxon>
        <taxon>Nematoda</taxon>
        <taxon>Enoplea</taxon>
        <taxon>Dorylaimia</taxon>
        <taxon>Mermithida</taxon>
        <taxon>Mermithoidea</taxon>
        <taxon>Mermithidae</taxon>
        <taxon>Romanomermis</taxon>
    </lineage>
</organism>
<evidence type="ECO:0000313" key="2">
    <source>
        <dbReference type="WBParaSite" id="nRc.2.0.1.t25702-RA"/>
    </source>
</evidence>